<evidence type="ECO:0000313" key="3">
    <source>
        <dbReference type="Proteomes" id="UP001268256"/>
    </source>
</evidence>
<dbReference type="EMBL" id="JAVMIP010000019">
    <property type="protein sequence ID" value="MDS3861942.1"/>
    <property type="molecule type" value="Genomic_DNA"/>
</dbReference>
<name>A0AAE4K0G4_9CYAN</name>
<accession>A0AAE4K0G4</accession>
<evidence type="ECO:0000313" key="2">
    <source>
        <dbReference type="EMBL" id="MDS3861942.1"/>
    </source>
</evidence>
<proteinExistence type="predicted"/>
<feature type="transmembrane region" description="Helical" evidence="1">
    <location>
        <begin position="88"/>
        <end position="107"/>
    </location>
</feature>
<organism evidence="2 3">
    <name type="scientific">Pseudocalidococcus azoricus BACA0444</name>
    <dbReference type="NCBI Taxonomy" id="2918990"/>
    <lineage>
        <taxon>Bacteria</taxon>
        <taxon>Bacillati</taxon>
        <taxon>Cyanobacteriota</taxon>
        <taxon>Cyanophyceae</taxon>
        <taxon>Acaryochloridales</taxon>
        <taxon>Thermosynechococcaceae</taxon>
        <taxon>Pseudocalidococcus</taxon>
        <taxon>Pseudocalidococcus azoricus</taxon>
    </lineage>
</organism>
<protein>
    <recommendedName>
        <fullName evidence="4">Peptide chain release factor 1</fullName>
    </recommendedName>
</protein>
<reference evidence="3" key="1">
    <citation type="submission" date="2023-07" db="EMBL/GenBank/DDBJ databases">
        <authorList>
            <person name="Luz R."/>
            <person name="Cordeiro R."/>
            <person name="Fonseca A."/>
            <person name="Goncalves V."/>
        </authorList>
    </citation>
    <scope>NUCLEOTIDE SEQUENCE [LARGE SCALE GENOMIC DNA]</scope>
    <source>
        <strain evidence="3">BACA0444</strain>
    </source>
</reference>
<keyword evidence="3" id="KW-1185">Reference proteome</keyword>
<keyword evidence="1" id="KW-0812">Transmembrane</keyword>
<feature type="transmembrane region" description="Helical" evidence="1">
    <location>
        <begin position="16"/>
        <end position="36"/>
    </location>
</feature>
<sequence length="142" mass="15685">MFDPLRSLKFLPWRSLLSAAITTLTLAKIFDLGLMVVAGQSPEMRDFLQTVLTPPWGLLIVILLSVGLGALAVLFLETWFSPGRIVGATLWGLVLCLLLTLIVIAIISGLTRVPAGLLDVNENVLIGLAVGVFWRGRRYWRW</sequence>
<dbReference type="AlphaFoldDB" id="A0AAE4K0G4"/>
<keyword evidence="1" id="KW-1133">Transmembrane helix</keyword>
<comment type="caution">
    <text evidence="2">The sequence shown here is derived from an EMBL/GenBank/DDBJ whole genome shotgun (WGS) entry which is preliminary data.</text>
</comment>
<gene>
    <name evidence="2" type="ORF">RIF25_14145</name>
</gene>
<feature type="transmembrane region" description="Helical" evidence="1">
    <location>
        <begin position="56"/>
        <end position="76"/>
    </location>
</feature>
<evidence type="ECO:0008006" key="4">
    <source>
        <dbReference type="Google" id="ProtNLM"/>
    </source>
</evidence>
<evidence type="ECO:0000256" key="1">
    <source>
        <dbReference type="SAM" id="Phobius"/>
    </source>
</evidence>
<dbReference type="RefSeq" id="WP_322879164.1">
    <property type="nucleotide sequence ID" value="NZ_JAVMIP010000019.1"/>
</dbReference>
<keyword evidence="1" id="KW-0472">Membrane</keyword>
<dbReference type="Proteomes" id="UP001268256">
    <property type="component" value="Unassembled WGS sequence"/>
</dbReference>